<comment type="similarity">
    <text evidence="1">Belongs to the protein-tyrosine phosphatase family. Non-receptor class dual specificity subfamily.</text>
</comment>
<feature type="domain" description="Tyrosine specific protein phosphatases" evidence="6">
    <location>
        <begin position="1"/>
        <end position="58"/>
    </location>
</feature>
<dbReference type="PANTHER" id="PTHR10159:SF519">
    <property type="entry name" value="DUAL SPECIFICITY PROTEIN PHOSPHATASE MPK3"/>
    <property type="match status" value="1"/>
</dbReference>
<evidence type="ECO:0000256" key="4">
    <source>
        <dbReference type="ARBA" id="ARBA00022912"/>
    </source>
</evidence>
<proteinExistence type="inferred from homology"/>
<dbReference type="Pfam" id="PF00782">
    <property type="entry name" value="DSPc"/>
    <property type="match status" value="1"/>
</dbReference>
<dbReference type="InterPro" id="IPR020422">
    <property type="entry name" value="TYR_PHOSPHATASE_DUAL_dom"/>
</dbReference>
<dbReference type="SMART" id="SM00195">
    <property type="entry name" value="DSPc"/>
    <property type="match status" value="1"/>
</dbReference>
<dbReference type="Gene3D" id="3.90.190.10">
    <property type="entry name" value="Protein tyrosine phosphatase superfamily"/>
    <property type="match status" value="1"/>
</dbReference>
<gene>
    <name evidence="7" type="ORF">V9T40_003745</name>
</gene>
<keyword evidence="4" id="KW-0904">Protein phosphatase</keyword>
<comment type="caution">
    <text evidence="7">The sequence shown here is derived from an EMBL/GenBank/DDBJ whole genome shotgun (WGS) entry which is preliminary data.</text>
</comment>
<evidence type="ECO:0000256" key="3">
    <source>
        <dbReference type="ARBA" id="ARBA00022801"/>
    </source>
</evidence>
<name>A0AAN9TTB8_9HEMI</name>
<evidence type="ECO:0000256" key="1">
    <source>
        <dbReference type="ARBA" id="ARBA00008601"/>
    </source>
</evidence>
<dbReference type="InterPro" id="IPR000340">
    <property type="entry name" value="Dual-sp_phosphatase_cat-dom"/>
</dbReference>
<dbReference type="InterPro" id="IPR029021">
    <property type="entry name" value="Prot-tyrosine_phosphatase-like"/>
</dbReference>
<dbReference type="GO" id="GO:0008330">
    <property type="term" value="F:protein tyrosine/threonine phosphatase activity"/>
    <property type="evidence" value="ECO:0007669"/>
    <property type="project" value="TreeGrafter"/>
</dbReference>
<evidence type="ECO:0000259" key="6">
    <source>
        <dbReference type="PROSITE" id="PS50056"/>
    </source>
</evidence>
<dbReference type="SUPFAM" id="SSF52799">
    <property type="entry name" value="(Phosphotyrosine protein) phosphatases II"/>
    <property type="match status" value="1"/>
</dbReference>
<sequence length="217" mass="21772">MAPFKILEEGRSQKIGVLVHCLAGVSRSVTITVAYLMARRSMSLNDAFSLVRSRKSNVGPNFHFMEQLHAFERELTKSNEAGAAAVASASTTSSPHSALSATISSSSKVGSTQSSIESADGCSGCSGCSSSSSGVGGVGGMGGGGGGGGGYGDESGMSSASSSADRKCQLCGTPQPSDACAKCPPNAAAQFLSPNAVFGLSPDSGIEFDRWTPGLGE</sequence>
<protein>
    <recommendedName>
        <fullName evidence="2">protein-tyrosine-phosphatase</fullName>
        <ecNumber evidence="2">3.1.3.48</ecNumber>
    </recommendedName>
</protein>
<dbReference type="GO" id="GO:0017017">
    <property type="term" value="F:MAP kinase tyrosine/serine/threonine phosphatase activity"/>
    <property type="evidence" value="ECO:0007669"/>
    <property type="project" value="TreeGrafter"/>
</dbReference>
<dbReference type="PROSITE" id="PS50054">
    <property type="entry name" value="TYR_PHOSPHATASE_DUAL"/>
    <property type="match status" value="1"/>
</dbReference>
<dbReference type="AlphaFoldDB" id="A0AAN9TTB8"/>
<reference evidence="7 8" key="1">
    <citation type="submission" date="2024-03" db="EMBL/GenBank/DDBJ databases">
        <title>Adaptation during the transition from Ophiocordyceps entomopathogen to insect associate is accompanied by gene loss and intensified selection.</title>
        <authorList>
            <person name="Ward C.M."/>
            <person name="Onetto C.A."/>
            <person name="Borneman A.R."/>
        </authorList>
    </citation>
    <scope>NUCLEOTIDE SEQUENCE [LARGE SCALE GENOMIC DNA]</scope>
    <source>
        <strain evidence="7">AWRI1</strain>
        <tissue evidence="7">Single Adult Female</tissue>
    </source>
</reference>
<evidence type="ECO:0000313" key="7">
    <source>
        <dbReference type="EMBL" id="KAK7603746.1"/>
    </source>
</evidence>
<organism evidence="7 8">
    <name type="scientific">Parthenolecanium corni</name>
    <dbReference type="NCBI Taxonomy" id="536013"/>
    <lineage>
        <taxon>Eukaryota</taxon>
        <taxon>Metazoa</taxon>
        <taxon>Ecdysozoa</taxon>
        <taxon>Arthropoda</taxon>
        <taxon>Hexapoda</taxon>
        <taxon>Insecta</taxon>
        <taxon>Pterygota</taxon>
        <taxon>Neoptera</taxon>
        <taxon>Paraneoptera</taxon>
        <taxon>Hemiptera</taxon>
        <taxon>Sternorrhyncha</taxon>
        <taxon>Coccoidea</taxon>
        <taxon>Coccidae</taxon>
        <taxon>Parthenolecanium</taxon>
    </lineage>
</organism>
<evidence type="ECO:0000259" key="5">
    <source>
        <dbReference type="PROSITE" id="PS50054"/>
    </source>
</evidence>
<dbReference type="Proteomes" id="UP001367676">
    <property type="component" value="Unassembled WGS sequence"/>
</dbReference>
<keyword evidence="3" id="KW-0378">Hydrolase</keyword>
<dbReference type="GO" id="GO:0033550">
    <property type="term" value="F:MAP kinase tyrosine phosphatase activity"/>
    <property type="evidence" value="ECO:0007669"/>
    <property type="project" value="TreeGrafter"/>
</dbReference>
<dbReference type="InterPro" id="IPR000387">
    <property type="entry name" value="Tyr_Pase_dom"/>
</dbReference>
<dbReference type="PROSITE" id="PS50056">
    <property type="entry name" value="TYR_PHOSPHATASE_2"/>
    <property type="match status" value="1"/>
</dbReference>
<dbReference type="EMBL" id="JBBCAQ010000006">
    <property type="protein sequence ID" value="KAK7603746.1"/>
    <property type="molecule type" value="Genomic_DNA"/>
</dbReference>
<evidence type="ECO:0000256" key="2">
    <source>
        <dbReference type="ARBA" id="ARBA00013064"/>
    </source>
</evidence>
<accession>A0AAN9TTB8</accession>
<feature type="domain" description="Tyrosine-protein phosphatase" evidence="5">
    <location>
        <begin position="1"/>
        <end position="77"/>
    </location>
</feature>
<dbReference type="EC" id="3.1.3.48" evidence="2"/>
<dbReference type="PANTHER" id="PTHR10159">
    <property type="entry name" value="DUAL SPECIFICITY PROTEIN PHOSPHATASE"/>
    <property type="match status" value="1"/>
</dbReference>
<evidence type="ECO:0000313" key="8">
    <source>
        <dbReference type="Proteomes" id="UP001367676"/>
    </source>
</evidence>
<keyword evidence="8" id="KW-1185">Reference proteome</keyword>
<dbReference type="GO" id="GO:0005829">
    <property type="term" value="C:cytosol"/>
    <property type="evidence" value="ECO:0007669"/>
    <property type="project" value="TreeGrafter"/>
</dbReference>
<dbReference type="GO" id="GO:0043409">
    <property type="term" value="P:negative regulation of MAPK cascade"/>
    <property type="evidence" value="ECO:0007669"/>
    <property type="project" value="TreeGrafter"/>
</dbReference>